<evidence type="ECO:0000256" key="6">
    <source>
        <dbReference type="RuleBase" id="RU000384"/>
    </source>
</evidence>
<reference evidence="10" key="1">
    <citation type="journal article" date="2019" name="Int. J. Syst. Evol. Microbiol.">
        <title>The Global Catalogue of Microorganisms (GCM) 10K type strain sequencing project: providing services to taxonomists for standard genome sequencing and annotation.</title>
        <authorList>
            <consortium name="The Broad Institute Genomics Platform"/>
            <consortium name="The Broad Institute Genome Sequencing Center for Infectious Disease"/>
            <person name="Wu L."/>
            <person name="Ma J."/>
        </authorList>
    </citation>
    <scope>NUCLEOTIDE SEQUENCE [LARGE SCALE GENOMIC DNA]</scope>
    <source>
        <strain evidence="10">JCM 16702</strain>
    </source>
</reference>
<evidence type="ECO:0000256" key="3">
    <source>
        <dbReference type="ARBA" id="ARBA00022741"/>
    </source>
</evidence>
<dbReference type="PROSITE" id="PS51987">
    <property type="entry name" value="GS_CATALYTIC"/>
    <property type="match status" value="1"/>
</dbReference>
<gene>
    <name evidence="9" type="ORF">GCM10022214_44060</name>
</gene>
<organism evidence="9 10">
    <name type="scientific">Actinomadura miaoliensis</name>
    <dbReference type="NCBI Taxonomy" id="430685"/>
    <lineage>
        <taxon>Bacteria</taxon>
        <taxon>Bacillati</taxon>
        <taxon>Actinomycetota</taxon>
        <taxon>Actinomycetes</taxon>
        <taxon>Streptosporangiales</taxon>
        <taxon>Thermomonosporaceae</taxon>
        <taxon>Actinomadura</taxon>
    </lineage>
</organism>
<protein>
    <submittedName>
        <fullName evidence="9">Glutamine synthetase family protein</fullName>
    </submittedName>
</protein>
<dbReference type="PANTHER" id="PTHR43785">
    <property type="entry name" value="GAMMA-GLUTAMYLPUTRESCINE SYNTHETASE"/>
    <property type="match status" value="1"/>
</dbReference>
<evidence type="ECO:0000256" key="4">
    <source>
        <dbReference type="ARBA" id="ARBA00022840"/>
    </source>
</evidence>
<comment type="similarity">
    <text evidence="1 5 6">Belongs to the glutamine synthetase family.</text>
</comment>
<dbReference type="PROSITE" id="PS51986">
    <property type="entry name" value="GS_BETA_GRASP"/>
    <property type="match status" value="1"/>
</dbReference>
<name>A0ABP7W516_9ACTN</name>
<dbReference type="SMART" id="SM01230">
    <property type="entry name" value="Gln-synt_C"/>
    <property type="match status" value="1"/>
</dbReference>
<feature type="domain" description="GS catalytic" evidence="8">
    <location>
        <begin position="122"/>
        <end position="453"/>
    </location>
</feature>
<dbReference type="SUPFAM" id="SSF54368">
    <property type="entry name" value="Glutamine synthetase, N-terminal domain"/>
    <property type="match status" value="1"/>
</dbReference>
<dbReference type="PANTHER" id="PTHR43785:SF12">
    <property type="entry name" value="TYPE-1 GLUTAMINE SYNTHETASE 2"/>
    <property type="match status" value="1"/>
</dbReference>
<evidence type="ECO:0000259" key="7">
    <source>
        <dbReference type="PROSITE" id="PS51986"/>
    </source>
</evidence>
<dbReference type="InterPro" id="IPR008146">
    <property type="entry name" value="Gln_synth_cat_dom"/>
</dbReference>
<evidence type="ECO:0000259" key="8">
    <source>
        <dbReference type="PROSITE" id="PS51987"/>
    </source>
</evidence>
<keyword evidence="2" id="KW-0436">Ligase</keyword>
<evidence type="ECO:0000256" key="2">
    <source>
        <dbReference type="ARBA" id="ARBA00022598"/>
    </source>
</evidence>
<feature type="domain" description="GS beta-grasp" evidence="7">
    <location>
        <begin position="19"/>
        <end position="115"/>
    </location>
</feature>
<accession>A0ABP7W516</accession>
<dbReference type="Gene3D" id="3.30.590.10">
    <property type="entry name" value="Glutamine synthetase/guanido kinase, catalytic domain"/>
    <property type="match status" value="1"/>
</dbReference>
<dbReference type="SUPFAM" id="SSF55931">
    <property type="entry name" value="Glutamine synthetase/guanido kinase"/>
    <property type="match status" value="1"/>
</dbReference>
<evidence type="ECO:0000256" key="5">
    <source>
        <dbReference type="PROSITE-ProRule" id="PRU01330"/>
    </source>
</evidence>
<comment type="caution">
    <text evidence="9">The sequence shown here is derived from an EMBL/GenBank/DDBJ whole genome shotgun (WGS) entry which is preliminary data.</text>
</comment>
<dbReference type="InterPro" id="IPR008147">
    <property type="entry name" value="Gln_synt_N"/>
</dbReference>
<evidence type="ECO:0000313" key="9">
    <source>
        <dbReference type="EMBL" id="GAA4080629.1"/>
    </source>
</evidence>
<evidence type="ECO:0000256" key="1">
    <source>
        <dbReference type="ARBA" id="ARBA00009897"/>
    </source>
</evidence>
<evidence type="ECO:0000313" key="10">
    <source>
        <dbReference type="Proteomes" id="UP001500683"/>
    </source>
</evidence>
<dbReference type="RefSeq" id="WP_344950500.1">
    <property type="nucleotide sequence ID" value="NZ_BAAAZG010000028.1"/>
</dbReference>
<dbReference type="InterPro" id="IPR036651">
    <property type="entry name" value="Gln_synt_N_sf"/>
</dbReference>
<dbReference type="Proteomes" id="UP001500683">
    <property type="component" value="Unassembled WGS sequence"/>
</dbReference>
<sequence length="453" mass="49996">MRNPGLITLDELRDEAAAGRIDTVIIAITDMQGRLQGKRLSARYFLDEVAAHGSEGCNYLLAVDVDMNTVDGYAMSSWETGYGDFVMRPDLATLRRVPWQEGAALVFADLTWEDGTDVVASPRQILRRQLARLAERGWGAYVGTELEFVVYQDSYEQAWTKGYRDLTPANQYNVDYSLLGGARVEPLLRRIRLSMEGAGMYVESAKGECNLGQHEIAFRFADALTTCDQHVLYKTGAKEIAAQEGMSITFMAKPNEREGNSCHVHVSLRAEDGTPVMAGDGPYGLSEIGEHFVAGQLACLRDLTLLYAPNVNSYKRYQPGSFAPTAIKWGVDNRTCALRLVGHGPSLRVENRVPGGDVNPYLAVAALVAAGLHGVDERLPLEEAYRGNAYVSDAPRVVGTLREAAADWRSSALARKVFGDEVVEHYANAARVELDAYDRAVTDWELFRGFERL</sequence>
<dbReference type="EMBL" id="BAAAZG010000028">
    <property type="protein sequence ID" value="GAA4080629.1"/>
    <property type="molecule type" value="Genomic_DNA"/>
</dbReference>
<dbReference type="Gene3D" id="3.10.20.70">
    <property type="entry name" value="Glutamine synthetase, N-terminal domain"/>
    <property type="match status" value="1"/>
</dbReference>
<keyword evidence="3" id="KW-0547">Nucleotide-binding</keyword>
<proteinExistence type="inferred from homology"/>
<keyword evidence="4" id="KW-0067">ATP-binding</keyword>
<dbReference type="Pfam" id="PF00120">
    <property type="entry name" value="Gln-synt_C"/>
    <property type="match status" value="1"/>
</dbReference>
<dbReference type="InterPro" id="IPR014746">
    <property type="entry name" value="Gln_synth/guanido_kin_cat_dom"/>
</dbReference>
<keyword evidence="10" id="KW-1185">Reference proteome</keyword>